<name>A0A0E9WMQ0_ANGAN</name>
<sequence>MCFHFSSHILYPLPQNPCSGSTAWWSFQDNEEISGQVILATIKWYTDLNLTEGKIKITKRSWP</sequence>
<reference evidence="1" key="1">
    <citation type="submission" date="2014-11" db="EMBL/GenBank/DDBJ databases">
        <authorList>
            <person name="Amaro Gonzalez C."/>
        </authorList>
    </citation>
    <scope>NUCLEOTIDE SEQUENCE</scope>
</reference>
<dbReference type="EMBL" id="GBXM01016930">
    <property type="protein sequence ID" value="JAH91647.1"/>
    <property type="molecule type" value="Transcribed_RNA"/>
</dbReference>
<proteinExistence type="predicted"/>
<dbReference type="AlphaFoldDB" id="A0A0E9WMQ0"/>
<accession>A0A0E9WMQ0</accession>
<protein>
    <submittedName>
        <fullName evidence="1">Uncharacterized protein</fullName>
    </submittedName>
</protein>
<reference evidence="1" key="2">
    <citation type="journal article" date="2015" name="Fish Shellfish Immunol.">
        <title>Early steps in the European eel (Anguilla anguilla)-Vibrio vulnificus interaction in the gills: Role of the RtxA13 toxin.</title>
        <authorList>
            <person name="Callol A."/>
            <person name="Pajuelo D."/>
            <person name="Ebbesson L."/>
            <person name="Teles M."/>
            <person name="MacKenzie S."/>
            <person name="Amaro C."/>
        </authorList>
    </citation>
    <scope>NUCLEOTIDE SEQUENCE</scope>
</reference>
<evidence type="ECO:0000313" key="1">
    <source>
        <dbReference type="EMBL" id="JAH91647.1"/>
    </source>
</evidence>
<organism evidence="1">
    <name type="scientific">Anguilla anguilla</name>
    <name type="common">European freshwater eel</name>
    <name type="synonym">Muraena anguilla</name>
    <dbReference type="NCBI Taxonomy" id="7936"/>
    <lineage>
        <taxon>Eukaryota</taxon>
        <taxon>Metazoa</taxon>
        <taxon>Chordata</taxon>
        <taxon>Craniata</taxon>
        <taxon>Vertebrata</taxon>
        <taxon>Euteleostomi</taxon>
        <taxon>Actinopterygii</taxon>
        <taxon>Neopterygii</taxon>
        <taxon>Teleostei</taxon>
        <taxon>Anguilliformes</taxon>
        <taxon>Anguillidae</taxon>
        <taxon>Anguilla</taxon>
    </lineage>
</organism>